<name>A0A0F7PEC4_9EURY</name>
<dbReference type="RefSeq" id="WP_050048674.1">
    <property type="nucleotide sequence ID" value="NZ_CP008874.1"/>
</dbReference>
<dbReference type="Proteomes" id="UP000069906">
    <property type="component" value="Chromosome"/>
</dbReference>
<sequence length="156" mass="17271">MRRDYFTLSVSNVDWVDGGGSPRLPTVEIDFRGPESTLRSRFTDSEGEVLDAADTDVAFRLQTAVDDEEASGVVAVTNRLTGDFILELNVDAEDVLEFITAARRYADATDGDARYRVEVAFGGDHFVTYEKSTFLVYNRDGDLMRSNSLIPSGVEL</sequence>
<dbReference type="Proteomes" id="UP000060390">
    <property type="component" value="Chromosome"/>
</dbReference>
<organism evidence="1 4">
    <name type="scientific">Halanaeroarchaeum sulfurireducens</name>
    <dbReference type="NCBI Taxonomy" id="1604004"/>
    <lineage>
        <taxon>Archaea</taxon>
        <taxon>Methanobacteriati</taxon>
        <taxon>Methanobacteriota</taxon>
        <taxon>Stenosarchaea group</taxon>
        <taxon>Halobacteria</taxon>
        <taxon>Halobacteriales</taxon>
        <taxon>Halobacteriaceae</taxon>
        <taxon>Halanaeroarchaeum</taxon>
    </lineage>
</organism>
<reference evidence="3" key="2">
    <citation type="submission" date="2015-05" db="EMBL/GenBank/DDBJ databases">
        <title>Complete genome sequence of Halanaeroarchaeum sulfurireducens type strain M27-SA2, a sulfate-reducer haloarchaeon from marine anoxic lake Medee.</title>
        <authorList>
            <person name="Messina E."/>
            <person name="Kublanov I.V."/>
            <person name="Toshchakov S."/>
            <person name="Arcadi E."/>
            <person name="La Spada G."/>
            <person name="La Cono V."/>
            <person name="Yakimov M.M."/>
        </authorList>
    </citation>
    <scope>NUCLEOTIDE SEQUENCE [LARGE SCALE GENOMIC DNA]</scope>
    <source>
        <strain evidence="3">M27-SA2</strain>
    </source>
</reference>
<gene>
    <name evidence="2" type="ORF">HLASA_1477</name>
    <name evidence="1" type="ORF">HLASF_1490</name>
</gene>
<dbReference type="InterPro" id="IPR043811">
    <property type="entry name" value="DUF5793"/>
</dbReference>
<reference evidence="1 4" key="1">
    <citation type="journal article" date="2015" name="ISME J.">
        <title>Elemental sulfur and acetate can support life of a novel strictly anaerobic haloarchaeon.</title>
        <authorList>
            <person name="Sorokin D.Y."/>
            <person name="Kublanov I.V."/>
            <person name="Gavrilov S.N."/>
            <person name="Rojo D."/>
            <person name="Roman P."/>
            <person name="Golyshin P.N."/>
            <person name="Slepak V.Z."/>
            <person name="Smedile F."/>
            <person name="Ferrer M."/>
            <person name="Messina E."/>
            <person name="La Cono V."/>
            <person name="Yakimov M.M."/>
        </authorList>
    </citation>
    <scope>NUCLEOTIDE SEQUENCE [LARGE SCALE GENOMIC DNA]</scope>
    <source>
        <strain evidence="1 4">HSR2</strain>
    </source>
</reference>
<dbReference type="KEGG" id="hsu:HLASF_1490"/>
<evidence type="ECO:0000313" key="2">
    <source>
        <dbReference type="EMBL" id="ALG82363.1"/>
    </source>
</evidence>
<keyword evidence="4" id="KW-1185">Reference proteome</keyword>
<dbReference type="OrthoDB" id="311801at2157"/>
<dbReference type="Pfam" id="PF19106">
    <property type="entry name" value="DUF5793"/>
    <property type="match status" value="1"/>
</dbReference>
<accession>A0A0F7PEC4</accession>
<evidence type="ECO:0000313" key="1">
    <source>
        <dbReference type="EMBL" id="AKH97969.1"/>
    </source>
</evidence>
<reference evidence="2 3" key="3">
    <citation type="journal article" date="2016" name="Stand. Genomic Sci.">
        <title>Complete genome sequence of 'Halanaeroarchaeum sulfurireducens' M27-SA2, a sulfur-reducing and acetate-oxidizing haloarchaeon from the deep-sea hypersaline anoxic lake Medee.</title>
        <authorList>
            <person name="Messina E."/>
            <person name="Sorokin D.Y."/>
            <person name="Kublanov I.V."/>
            <person name="Toshchakov S."/>
            <person name="Lopatina A."/>
            <person name="Arcadi E."/>
            <person name="Smedile F."/>
            <person name="La Spada G."/>
            <person name="La Cono V."/>
            <person name="Yakimov M.M."/>
        </authorList>
    </citation>
    <scope>NUCLEOTIDE SEQUENCE [LARGE SCALE GENOMIC DNA]</scope>
    <source>
        <strain evidence="2 3">M27-SA2</strain>
    </source>
</reference>
<proteinExistence type="predicted"/>
<evidence type="ECO:0000313" key="4">
    <source>
        <dbReference type="Proteomes" id="UP000069906"/>
    </source>
</evidence>
<dbReference type="GeneID" id="26010820"/>
<protein>
    <submittedName>
        <fullName evidence="1">Uncharacterized protein</fullName>
    </submittedName>
</protein>
<dbReference type="STRING" id="1604004.HLASA_1477"/>
<dbReference type="AlphaFoldDB" id="A0A0F7PEC4"/>
<dbReference type="EMBL" id="CP011564">
    <property type="protein sequence ID" value="ALG82363.1"/>
    <property type="molecule type" value="Genomic_DNA"/>
</dbReference>
<dbReference type="EMBL" id="CP008874">
    <property type="protein sequence ID" value="AKH97969.1"/>
    <property type="molecule type" value="Genomic_DNA"/>
</dbReference>
<dbReference type="HOGENOM" id="CLU_1656846_0_0_2"/>
<dbReference type="KEGG" id="hsf:HLASA_1477"/>
<evidence type="ECO:0000313" key="3">
    <source>
        <dbReference type="Proteomes" id="UP000060390"/>
    </source>
</evidence>